<evidence type="ECO:0008006" key="4">
    <source>
        <dbReference type="Google" id="ProtNLM"/>
    </source>
</evidence>
<protein>
    <recommendedName>
        <fullName evidence="4">Glycosyltransferase RgtA/B/C/D-like domain-containing protein</fullName>
    </recommendedName>
</protein>
<evidence type="ECO:0000313" key="2">
    <source>
        <dbReference type="EMBL" id="GLR15708.1"/>
    </source>
</evidence>
<reference evidence="2" key="2">
    <citation type="submission" date="2023-01" db="EMBL/GenBank/DDBJ databases">
        <title>Draft genome sequence of Portibacter lacus strain NBRC 108769.</title>
        <authorList>
            <person name="Sun Q."/>
            <person name="Mori K."/>
        </authorList>
    </citation>
    <scope>NUCLEOTIDE SEQUENCE</scope>
    <source>
        <strain evidence="2">NBRC 108769</strain>
    </source>
</reference>
<feature type="transmembrane region" description="Helical" evidence="1">
    <location>
        <begin position="387"/>
        <end position="404"/>
    </location>
</feature>
<dbReference type="EMBL" id="BSOH01000001">
    <property type="protein sequence ID" value="GLR15708.1"/>
    <property type="molecule type" value="Genomic_DNA"/>
</dbReference>
<feature type="transmembrane region" description="Helical" evidence="1">
    <location>
        <begin position="7"/>
        <end position="26"/>
    </location>
</feature>
<evidence type="ECO:0000313" key="3">
    <source>
        <dbReference type="Proteomes" id="UP001156666"/>
    </source>
</evidence>
<feature type="transmembrane region" description="Helical" evidence="1">
    <location>
        <begin position="307"/>
        <end position="324"/>
    </location>
</feature>
<feature type="transmembrane region" description="Helical" evidence="1">
    <location>
        <begin position="153"/>
        <end position="170"/>
    </location>
</feature>
<feature type="transmembrane region" description="Helical" evidence="1">
    <location>
        <begin position="331"/>
        <end position="350"/>
    </location>
</feature>
<name>A0AA37SN60_9BACT</name>
<keyword evidence="1" id="KW-0812">Transmembrane</keyword>
<feature type="transmembrane region" description="Helical" evidence="1">
    <location>
        <begin position="253"/>
        <end position="274"/>
    </location>
</feature>
<feature type="transmembrane region" description="Helical" evidence="1">
    <location>
        <begin position="362"/>
        <end position="380"/>
    </location>
</feature>
<gene>
    <name evidence="2" type="ORF">GCM10007940_03230</name>
</gene>
<organism evidence="2 3">
    <name type="scientific">Portibacter lacus</name>
    <dbReference type="NCBI Taxonomy" id="1099794"/>
    <lineage>
        <taxon>Bacteria</taxon>
        <taxon>Pseudomonadati</taxon>
        <taxon>Bacteroidota</taxon>
        <taxon>Saprospiria</taxon>
        <taxon>Saprospirales</taxon>
        <taxon>Haliscomenobacteraceae</taxon>
        <taxon>Portibacter</taxon>
    </lineage>
</organism>
<proteinExistence type="predicted"/>
<evidence type="ECO:0000256" key="1">
    <source>
        <dbReference type="SAM" id="Phobius"/>
    </source>
</evidence>
<dbReference type="RefSeq" id="WP_235292606.1">
    <property type="nucleotide sequence ID" value="NZ_BSOH01000001.1"/>
</dbReference>
<keyword evidence="3" id="KW-1185">Reference proteome</keyword>
<sequence>MSYRSKIVGFIGVIYFFSFFTLYNLYDVMSNGDSSGYYIHLVSALINQDVGEYSKSTASMVENFPSSSVLLDDPYWLRETSIGRKYIKYSVGVAVMELPAFFLAHIYTKFDHRYASDGWSKPYIISINILKVLYILIGLYFLIPILLNYFNQRITALSIIGIALGTNLFFHVPNLTMAHPFQFFNMCMLIYFTSKFYTNPNYIKAWMIGLFVGLITITRIPEIIALGIPVLWGIYSIKTLKERINFLVGNYKYLIIALVGLILMLSPQISYWHFVSGEFYFNPYAGEGFDFTSPDFFNAFLSYNNGWLVYTPLMLFSLIGLFFLRKRAPSVILPILVFVGLSSWIHFSYYTVNYFPGLGSRVMIESYPLLVFGLAAFFDICKKNQALRIFSLFILVGCIVLNIFQSIQSKKGILLSEQTNRTYYWTIFGRLKIDLNAVKEFDSNEEQPNEDKIELVKNLYFEDFEKVNDDNLSDEFSYSGQFSYFSSTPQPNIKFEDSFQNLNLHPDELIRLSIFSYRKNEDMVTVQWDLERIIIKFYDEKGYEKKSRGFKMARFVGNENNSIFHMGKADVWGAASFFVKVPKKATPEWKMKVTIENKSNKKLYFDDFTIDRFIRK</sequence>
<keyword evidence="1" id="KW-0472">Membrane</keyword>
<keyword evidence="1" id="KW-1133">Transmembrane helix</keyword>
<dbReference type="Proteomes" id="UP001156666">
    <property type="component" value="Unassembled WGS sequence"/>
</dbReference>
<reference evidence="2" key="1">
    <citation type="journal article" date="2014" name="Int. J. Syst. Evol. Microbiol.">
        <title>Complete genome sequence of Corynebacterium casei LMG S-19264T (=DSM 44701T), isolated from a smear-ripened cheese.</title>
        <authorList>
            <consortium name="US DOE Joint Genome Institute (JGI-PGF)"/>
            <person name="Walter F."/>
            <person name="Albersmeier A."/>
            <person name="Kalinowski J."/>
            <person name="Ruckert C."/>
        </authorList>
    </citation>
    <scope>NUCLEOTIDE SEQUENCE</scope>
    <source>
        <strain evidence="2">NBRC 108769</strain>
    </source>
</reference>
<comment type="caution">
    <text evidence="2">The sequence shown here is derived from an EMBL/GenBank/DDBJ whole genome shotgun (WGS) entry which is preliminary data.</text>
</comment>
<feature type="transmembrane region" description="Helical" evidence="1">
    <location>
        <begin position="128"/>
        <end position="147"/>
    </location>
</feature>
<dbReference type="AlphaFoldDB" id="A0AA37SN60"/>
<feature type="transmembrane region" description="Helical" evidence="1">
    <location>
        <begin position="206"/>
        <end position="232"/>
    </location>
</feature>
<accession>A0AA37SN60</accession>